<evidence type="ECO:0000313" key="1">
    <source>
        <dbReference type="EMBL" id="AOW02749.1"/>
    </source>
</evidence>
<proteinExistence type="predicted"/>
<dbReference type="VEuPathDB" id="FungiDB:YALI1_C17354g"/>
<dbReference type="EMBL" id="CP017555">
    <property type="protein sequence ID" value="AOW02749.1"/>
    <property type="molecule type" value="Genomic_DNA"/>
</dbReference>
<dbReference type="Proteomes" id="UP000182444">
    <property type="component" value="Chromosome 1C"/>
</dbReference>
<reference evidence="1 2" key="1">
    <citation type="journal article" date="2016" name="PLoS ONE">
        <title>Sequence Assembly of Yarrowia lipolytica Strain W29/CLIB89 Shows Transposable Element Diversity.</title>
        <authorList>
            <person name="Magnan C."/>
            <person name="Yu J."/>
            <person name="Chang I."/>
            <person name="Jahn E."/>
            <person name="Kanomata Y."/>
            <person name="Wu J."/>
            <person name="Zeller M."/>
            <person name="Oakes M."/>
            <person name="Baldi P."/>
            <person name="Sandmeyer S."/>
        </authorList>
    </citation>
    <scope>NUCLEOTIDE SEQUENCE [LARGE SCALE GENOMIC DNA]</scope>
    <source>
        <strain evidence="2">CLIB89(W29)</strain>
    </source>
</reference>
<protein>
    <submittedName>
        <fullName evidence="1">Uncharacterized protein</fullName>
    </submittedName>
</protein>
<dbReference type="AlphaFoldDB" id="A0A1D8NAV2"/>
<accession>A0A1D8NAV2</accession>
<dbReference type="RefSeq" id="XP_068138434.1">
    <property type="nucleotide sequence ID" value="XM_068282333.1"/>
</dbReference>
<sequence>MVRAANAQRFILPTVQHQPPKVSSPVYGHVRITDYSARWLPSPHFKNAVYKPQRRKTGSKPVRNRTALILYLTPHNRQPCNPG</sequence>
<evidence type="ECO:0000313" key="2">
    <source>
        <dbReference type="Proteomes" id="UP000182444"/>
    </source>
</evidence>
<gene>
    <name evidence="1" type="ORF">YALI1_C17354g</name>
</gene>
<organism evidence="1 2">
    <name type="scientific">Yarrowia lipolytica</name>
    <name type="common">Candida lipolytica</name>
    <dbReference type="NCBI Taxonomy" id="4952"/>
    <lineage>
        <taxon>Eukaryota</taxon>
        <taxon>Fungi</taxon>
        <taxon>Dikarya</taxon>
        <taxon>Ascomycota</taxon>
        <taxon>Saccharomycotina</taxon>
        <taxon>Dipodascomycetes</taxon>
        <taxon>Dipodascales</taxon>
        <taxon>Dipodascales incertae sedis</taxon>
        <taxon>Yarrowia</taxon>
    </lineage>
</organism>
<dbReference type="GeneID" id="94582967"/>
<name>A0A1D8NAV2_YARLL</name>